<dbReference type="AlphaFoldDB" id="A0A9Q3JH12"/>
<dbReference type="Proteomes" id="UP000765509">
    <property type="component" value="Unassembled WGS sequence"/>
</dbReference>
<sequence>MHQSPGQISCQSSAIDFTSHRASRQRQSAHVSGFSCLRAPTALQMRLQHCPPSLSSPLLYAFTPLPLPSLRARGALPTCLRHHQPSLHLSSALLTCSQHCLPSLRLRSALPTCSQHHLSLRLCSALPTLLTILKLAECPPNMLRTPVILTLV</sequence>
<proteinExistence type="predicted"/>
<evidence type="ECO:0000313" key="1">
    <source>
        <dbReference type="EMBL" id="MBW0563093.1"/>
    </source>
</evidence>
<organism evidence="1 2">
    <name type="scientific">Austropuccinia psidii MF-1</name>
    <dbReference type="NCBI Taxonomy" id="1389203"/>
    <lineage>
        <taxon>Eukaryota</taxon>
        <taxon>Fungi</taxon>
        <taxon>Dikarya</taxon>
        <taxon>Basidiomycota</taxon>
        <taxon>Pucciniomycotina</taxon>
        <taxon>Pucciniomycetes</taxon>
        <taxon>Pucciniales</taxon>
        <taxon>Sphaerophragmiaceae</taxon>
        <taxon>Austropuccinia</taxon>
    </lineage>
</organism>
<name>A0A9Q3JH12_9BASI</name>
<dbReference type="EMBL" id="AVOT02073697">
    <property type="protein sequence ID" value="MBW0563093.1"/>
    <property type="molecule type" value="Genomic_DNA"/>
</dbReference>
<reference evidence="1" key="1">
    <citation type="submission" date="2021-03" db="EMBL/GenBank/DDBJ databases">
        <title>Draft genome sequence of rust myrtle Austropuccinia psidii MF-1, a brazilian biotype.</title>
        <authorList>
            <person name="Quecine M.C."/>
            <person name="Pachon D.M.R."/>
            <person name="Bonatelli M.L."/>
            <person name="Correr F.H."/>
            <person name="Franceschini L.M."/>
            <person name="Leite T.F."/>
            <person name="Margarido G.R.A."/>
            <person name="Almeida C.A."/>
            <person name="Ferrarezi J.A."/>
            <person name="Labate C.A."/>
        </authorList>
    </citation>
    <scope>NUCLEOTIDE SEQUENCE</scope>
    <source>
        <strain evidence="1">MF-1</strain>
    </source>
</reference>
<accession>A0A9Q3JH12</accession>
<keyword evidence="2" id="KW-1185">Reference proteome</keyword>
<comment type="caution">
    <text evidence="1">The sequence shown here is derived from an EMBL/GenBank/DDBJ whole genome shotgun (WGS) entry which is preliminary data.</text>
</comment>
<protein>
    <submittedName>
        <fullName evidence="1">Uncharacterized protein</fullName>
    </submittedName>
</protein>
<evidence type="ECO:0000313" key="2">
    <source>
        <dbReference type="Proteomes" id="UP000765509"/>
    </source>
</evidence>
<gene>
    <name evidence="1" type="ORF">O181_102808</name>
</gene>